<evidence type="ECO:0000256" key="15">
    <source>
        <dbReference type="ARBA" id="ARBA00023002"/>
    </source>
</evidence>
<dbReference type="CDD" id="cd02808">
    <property type="entry name" value="GltS_FMN"/>
    <property type="match status" value="1"/>
</dbReference>
<dbReference type="SUPFAM" id="SSF51395">
    <property type="entry name" value="FMN-linked oxidoreductases"/>
    <property type="match status" value="1"/>
</dbReference>
<keyword evidence="17" id="KW-0411">Iron-sulfur</keyword>
<accession>A0AB34JQM8</accession>
<dbReference type="Gene3D" id="2.160.20.60">
    <property type="entry name" value="Glutamate synthase, alpha subunit, C-terminal domain"/>
    <property type="match status" value="1"/>
</dbReference>
<keyword evidence="15" id="KW-0560">Oxidoreductase</keyword>
<dbReference type="InterPro" id="IPR006982">
    <property type="entry name" value="Glu_synth_centr_N"/>
</dbReference>
<dbReference type="FunFam" id="2.160.20.60:FF:000001">
    <property type="entry name" value="Glutamate synthase, large subunit"/>
    <property type="match status" value="1"/>
</dbReference>
<dbReference type="InterPro" id="IPR013785">
    <property type="entry name" value="Aldolase_TIM"/>
</dbReference>
<comment type="cofactor">
    <cofactor evidence="3">
        <name>FAD</name>
        <dbReference type="ChEBI" id="CHEBI:57692"/>
    </cofactor>
</comment>
<proteinExistence type="inferred from homology"/>
<comment type="catalytic activity">
    <reaction evidence="23">
        <text>2 L-glutamate + NAD(+) = L-glutamine + 2-oxoglutarate + NADH + H(+)</text>
        <dbReference type="Rhea" id="RHEA:13753"/>
        <dbReference type="ChEBI" id="CHEBI:15378"/>
        <dbReference type="ChEBI" id="CHEBI:16810"/>
        <dbReference type="ChEBI" id="CHEBI:29985"/>
        <dbReference type="ChEBI" id="CHEBI:57540"/>
        <dbReference type="ChEBI" id="CHEBI:57945"/>
        <dbReference type="ChEBI" id="CHEBI:58359"/>
        <dbReference type="EC" id="1.4.1.14"/>
    </reaction>
</comment>
<evidence type="ECO:0000259" key="26">
    <source>
        <dbReference type="PROSITE" id="PS51278"/>
    </source>
</evidence>
<dbReference type="GO" id="GO:0016041">
    <property type="term" value="F:glutamate synthase (ferredoxin) activity"/>
    <property type="evidence" value="ECO:0007669"/>
    <property type="project" value="UniProtKB-EC"/>
</dbReference>
<evidence type="ECO:0000256" key="14">
    <source>
        <dbReference type="ARBA" id="ARBA00022962"/>
    </source>
</evidence>
<evidence type="ECO:0000313" key="28">
    <source>
        <dbReference type="Proteomes" id="UP001515480"/>
    </source>
</evidence>
<dbReference type="SUPFAM" id="SSF56235">
    <property type="entry name" value="N-terminal nucleophile aminohydrolases (Ntn hydrolases)"/>
    <property type="match status" value="1"/>
</dbReference>
<keyword evidence="10" id="KW-0285">Flavoprotein</keyword>
<comment type="pathway">
    <text evidence="6">Amino-acid biosynthesis; L-glutamate biosynthesis via GLT pathway; L-glutamate from 2-oxoglutarate and L-glutamine (NAD(+) route): step 1/1.</text>
</comment>
<dbReference type="FunFam" id="3.60.20.10:FF:000001">
    <property type="entry name" value="Glutamate synthase, large subunit"/>
    <property type="match status" value="1"/>
</dbReference>
<evidence type="ECO:0000256" key="13">
    <source>
        <dbReference type="ARBA" id="ARBA00022827"/>
    </source>
</evidence>
<comment type="pathway">
    <text evidence="4">Energy metabolism; nitrogen metabolism.</text>
</comment>
<reference evidence="27 28" key="1">
    <citation type="journal article" date="2024" name="Science">
        <title>Giant polyketide synthase enzymes in the biosynthesis of giant marine polyether toxins.</title>
        <authorList>
            <person name="Fallon T.R."/>
            <person name="Shende V.V."/>
            <person name="Wierzbicki I.H."/>
            <person name="Pendleton A.L."/>
            <person name="Watervoot N.F."/>
            <person name="Auber R.P."/>
            <person name="Gonzalez D.J."/>
            <person name="Wisecaver J.H."/>
            <person name="Moore B.S."/>
        </authorList>
    </citation>
    <scope>NUCLEOTIDE SEQUENCE [LARGE SCALE GENOMIC DNA]</scope>
    <source>
        <strain evidence="27 28">12B1</strain>
    </source>
</reference>
<organism evidence="27 28">
    <name type="scientific">Prymnesium parvum</name>
    <name type="common">Toxic golden alga</name>
    <dbReference type="NCBI Taxonomy" id="97485"/>
    <lineage>
        <taxon>Eukaryota</taxon>
        <taxon>Haptista</taxon>
        <taxon>Haptophyta</taxon>
        <taxon>Prymnesiophyceae</taxon>
        <taxon>Prymnesiales</taxon>
        <taxon>Prymnesiaceae</taxon>
        <taxon>Prymnesium</taxon>
    </lineage>
</organism>
<evidence type="ECO:0000256" key="24">
    <source>
        <dbReference type="ARBA" id="ARBA00057049"/>
    </source>
</evidence>
<evidence type="ECO:0000256" key="9">
    <source>
        <dbReference type="ARBA" id="ARBA00022605"/>
    </source>
</evidence>
<dbReference type="Pfam" id="PF00310">
    <property type="entry name" value="GATase_2"/>
    <property type="match status" value="1"/>
</dbReference>
<keyword evidence="16" id="KW-0408">Iron</keyword>
<evidence type="ECO:0000256" key="8">
    <source>
        <dbReference type="ARBA" id="ARBA00011233"/>
    </source>
</evidence>
<evidence type="ECO:0000256" key="23">
    <source>
        <dbReference type="ARBA" id="ARBA00048867"/>
    </source>
</evidence>
<dbReference type="CDD" id="cd00713">
    <property type="entry name" value="GltS"/>
    <property type="match status" value="1"/>
</dbReference>
<dbReference type="PANTHER" id="PTHR11938:SF133">
    <property type="entry name" value="GLUTAMATE SYNTHASE (NADH)"/>
    <property type="match status" value="1"/>
</dbReference>
<dbReference type="GO" id="GO:0019676">
    <property type="term" value="P:ammonia assimilation cycle"/>
    <property type="evidence" value="ECO:0007669"/>
    <property type="project" value="TreeGrafter"/>
</dbReference>
<dbReference type="GO" id="GO:0006537">
    <property type="term" value="P:glutamate biosynthetic process"/>
    <property type="evidence" value="ECO:0007669"/>
    <property type="project" value="UniProtKB-KW"/>
</dbReference>
<evidence type="ECO:0000256" key="17">
    <source>
        <dbReference type="ARBA" id="ARBA00023014"/>
    </source>
</evidence>
<keyword evidence="28" id="KW-1185">Reference proteome</keyword>
<comment type="similarity">
    <text evidence="7">Belongs to the glutamate synthase family.</text>
</comment>
<keyword evidence="12" id="KW-0479">Metal-binding</keyword>
<dbReference type="Gene3D" id="3.60.20.10">
    <property type="entry name" value="Glutamine Phosphoribosylpyrophosphate, subunit 1, domain 1"/>
    <property type="match status" value="1"/>
</dbReference>
<keyword evidence="11" id="KW-0288">FMN</keyword>
<dbReference type="PROSITE" id="PS51278">
    <property type="entry name" value="GATASE_TYPE_2"/>
    <property type="match status" value="1"/>
</dbReference>
<gene>
    <name evidence="27" type="ORF">AB1Y20_018047</name>
</gene>
<dbReference type="Pfam" id="PF01493">
    <property type="entry name" value="GXGXG"/>
    <property type="match status" value="1"/>
</dbReference>
<evidence type="ECO:0000256" key="18">
    <source>
        <dbReference type="ARBA" id="ARBA00023164"/>
    </source>
</evidence>
<protein>
    <recommendedName>
        <fullName evidence="25">Glutamate synthase [NADH]</fullName>
        <ecNumber evidence="20">1.4.1.14</ecNumber>
        <ecNumber evidence="22">1.4.7.1</ecNumber>
    </recommendedName>
</protein>
<dbReference type="InterPro" id="IPR036485">
    <property type="entry name" value="Glu_synth_asu_C_sf"/>
</dbReference>
<dbReference type="CDD" id="cd00982">
    <property type="entry name" value="gltB_C"/>
    <property type="match status" value="1"/>
</dbReference>
<keyword evidence="13" id="KW-0274">FAD</keyword>
<comment type="caution">
    <text evidence="27">The sequence shown here is derived from an EMBL/GenBank/DDBJ whole genome shotgun (WGS) entry which is preliminary data.</text>
</comment>
<dbReference type="PANTHER" id="PTHR11938">
    <property type="entry name" value="FAD NADPH DEHYDROGENASE/OXIDOREDUCTASE"/>
    <property type="match status" value="1"/>
</dbReference>
<dbReference type="EMBL" id="JBGBPQ010000006">
    <property type="protein sequence ID" value="KAL1523087.1"/>
    <property type="molecule type" value="Genomic_DNA"/>
</dbReference>
<dbReference type="Gene3D" id="3.20.20.70">
    <property type="entry name" value="Aldolase class I"/>
    <property type="match status" value="2"/>
</dbReference>
<dbReference type="FunFam" id="3.20.20.70:FF:000031">
    <property type="entry name" value="Glutamate synthase 1 [NADH]"/>
    <property type="match status" value="1"/>
</dbReference>
<keyword evidence="19" id="KW-0003">3Fe-4S</keyword>
<name>A0AB34JQM8_PRYPA</name>
<dbReference type="GO" id="GO:0051538">
    <property type="term" value="F:3 iron, 4 sulfur cluster binding"/>
    <property type="evidence" value="ECO:0007669"/>
    <property type="project" value="UniProtKB-KW"/>
</dbReference>
<evidence type="ECO:0000256" key="6">
    <source>
        <dbReference type="ARBA" id="ARBA00004944"/>
    </source>
</evidence>
<evidence type="ECO:0000256" key="21">
    <source>
        <dbReference type="ARBA" id="ARBA00037928"/>
    </source>
</evidence>
<dbReference type="EC" id="1.4.1.14" evidence="20"/>
<evidence type="ECO:0000256" key="11">
    <source>
        <dbReference type="ARBA" id="ARBA00022643"/>
    </source>
</evidence>
<evidence type="ECO:0000256" key="22">
    <source>
        <dbReference type="ARBA" id="ARBA00039085"/>
    </source>
</evidence>
<keyword evidence="9" id="KW-0028">Amino-acid biosynthesis</keyword>
<dbReference type="GO" id="GO:0016040">
    <property type="term" value="F:glutamate synthase (NADH) activity"/>
    <property type="evidence" value="ECO:0007669"/>
    <property type="project" value="UniProtKB-EC"/>
</dbReference>
<dbReference type="SUPFAM" id="SSF69336">
    <property type="entry name" value="Alpha subunit of glutamate synthase, C-terminal domain"/>
    <property type="match status" value="1"/>
</dbReference>
<evidence type="ECO:0000256" key="7">
    <source>
        <dbReference type="ARBA" id="ARBA00009716"/>
    </source>
</evidence>
<evidence type="ECO:0000256" key="5">
    <source>
        <dbReference type="ARBA" id="ARBA00004909"/>
    </source>
</evidence>
<keyword evidence="18" id="KW-0314">Glutamate biosynthesis</keyword>
<dbReference type="Pfam" id="PF04898">
    <property type="entry name" value="Glu_syn_central"/>
    <property type="match status" value="1"/>
</dbReference>
<evidence type="ECO:0000256" key="19">
    <source>
        <dbReference type="ARBA" id="ARBA00023291"/>
    </source>
</evidence>
<evidence type="ECO:0000256" key="20">
    <source>
        <dbReference type="ARBA" id="ARBA00024383"/>
    </source>
</evidence>
<evidence type="ECO:0000256" key="12">
    <source>
        <dbReference type="ARBA" id="ARBA00022723"/>
    </source>
</evidence>
<evidence type="ECO:0000256" key="1">
    <source>
        <dbReference type="ARBA" id="ARBA00001917"/>
    </source>
</evidence>
<dbReference type="InterPro" id="IPR002489">
    <property type="entry name" value="Glu_synth_asu_C"/>
</dbReference>
<sequence length="1551" mass="167297">MLSRLPPQLRHSAGRPSLLVLRRGLTTPNVPSLSRFPRTEGLYDPSLEKDSCGVGMVAHLKGKPSHEVVKDANTMLVRMAHRGGCGCDPASGDGAGILTGMPHSFLAGALQREMGITLPPAGKYAAGNIFFPRDPELVASCKASVEKAMKAQGLELVAWRPLPVNNSELGPTSLESEPHSEMLIVAPKPGTSTSDFNRELYRMRILAAKEIRQDPALEDFYVCSLNHATVVYKGQLTPEQVWGYFKDLQSPEYTSHLALVHSRFSTNTFPSWSRAQPFRALCHNGEINTLRGNKNLMRSREGALASPYFSPSELEALKPICSDDMSDSGNFDAVAELLIHGGTRPIHEAVMMMVPEAWRYKPALSDAKRAFYEFQSALMEPWDGPAMMAFTDGRFVGACLDRNGLRPSRYYVTTDDRVLLSSEVGVLVDLPEELVAKKERLEPGRMFLIDFAQERIIPDDELKEAMAADRPYTEWMRSMPLHLKDWVSAAGGAMAAHPPRDEINQHLSMYGFTKEGVDVLISAMVAGKEALGSMGVDTPLAVLSKMPRPPSHYFKQLFAQVTNPPIDPIREEVVMSLVCPVGPEQNLLDATPKHAERLFLPHPVLSLEEMEALKTTEFRGWKAVTLDATFAKADAEASAHALRDAIKQLCAEAEAAVIGGHAPLLVISQRGAGPDRLPIPSLLATGAVHQHLIKNKARTATGLLIESGDAVEPHDFCTMVGFGADGVCPYGAYAAVAAFHGDLAAKESELMEKYRYSAGKAMLKVMSKIGISTVQSYKGAQIFEAVGLGPEIMDTCFTGTASRLKGIGFEHIQRDVMRNHKHAWPEMMVGDVMLPNPGDLHYRFGGEAHYNSPQGMAELQVAARTNSRKQYEAYVKTMVEQVQHTSIRGLLTFREDVSSISIDEVEPVANIVKRFCTGAMSLGSISIEAHETLALAMNELGGKSNTGEGGEDPKRFLDKRRSSIKQIASGRFGVTSNYLTNADELQIKMAQGAKPGEGGELPGGKVTELIAKTRGTTRGVGLISPPPHHDIYSIEDLAQLIHDLKSANRAARVSVKLVSEVGVGVVAAGVAKGKADHIVVSGGDGGTGAAAWTGIKHAGLPWELGLAEAHQTLVLNKLRSRIVLQSDGQLKTGRDVTIAAMLGAEEFGFATMPLIALGCIMMRKCHLNTCPVGIATQDPELRKKFSGKPEHVVNFLWLLAEEVRENMAMLGFRTMEEMIGRADMLRVNENALHAKTATLDLGPILTPAAALAPGEPQFNTMGQDHFSPDATGLPTILDYGLIEQSMPALEHGTAVRIADVINNRNRSVGAMLSNEVSKRYGGVGLPDGTIHVHLDGHTGQSFGFTLAKGVTMEVKGDANDGCGKGLSGGEIIVYPDETKLPAGFVAEDNVVVGNVALYGATSGQAFFRGKGGERFCVRNSGALAVVEGIGDHGCEYMTGGRVVCLGETGINFGAGMSGGIAYIYDPEKKFPGRCNMEMVALEAVDTTEEAATLRSYIEAHHKKTNSAVAAKVLASFDTSLTDFVKVMPMDYKRVLAQLAAEEAAEPVAAAS</sequence>
<dbReference type="InterPro" id="IPR050711">
    <property type="entry name" value="ET-N_metabolism_enzyme"/>
</dbReference>
<comment type="pathway">
    <text evidence="5">Nitrogen metabolism.</text>
</comment>
<comment type="pathway">
    <text evidence="21">Amino-acid biosynthesis; L-glutamate biosynthesis via GLT pathway; L-glutamate from 2-oxoglutarate and L-glutamine (ferredoxin route): step 1/1.</text>
</comment>
<dbReference type="FunFam" id="3.20.20.70:FF:000017">
    <property type="entry name" value="Glutamate synthase [NADH], amyloplastic"/>
    <property type="match status" value="1"/>
</dbReference>
<feature type="domain" description="Glutamine amidotransferase type-2" evidence="26">
    <location>
        <begin position="52"/>
        <end position="452"/>
    </location>
</feature>
<keyword evidence="14" id="KW-0315">Glutamine amidotransferase</keyword>
<dbReference type="Proteomes" id="UP001515480">
    <property type="component" value="Unassembled WGS sequence"/>
</dbReference>
<evidence type="ECO:0000256" key="3">
    <source>
        <dbReference type="ARBA" id="ARBA00001974"/>
    </source>
</evidence>
<dbReference type="NCBIfam" id="NF008730">
    <property type="entry name" value="PRK11750.1"/>
    <property type="match status" value="1"/>
</dbReference>
<evidence type="ECO:0000256" key="2">
    <source>
        <dbReference type="ARBA" id="ARBA00001927"/>
    </source>
</evidence>
<dbReference type="InterPro" id="IPR029055">
    <property type="entry name" value="Ntn_hydrolases_N"/>
</dbReference>
<comment type="subunit">
    <text evidence="8">Homotrimer.</text>
</comment>
<evidence type="ECO:0000313" key="27">
    <source>
        <dbReference type="EMBL" id="KAL1523087.1"/>
    </source>
</evidence>
<evidence type="ECO:0000256" key="16">
    <source>
        <dbReference type="ARBA" id="ARBA00023004"/>
    </source>
</evidence>
<dbReference type="InterPro" id="IPR002932">
    <property type="entry name" value="Glu_synthdom"/>
</dbReference>
<dbReference type="EC" id="1.4.7.1" evidence="22"/>
<comment type="cofactor">
    <cofactor evidence="2">
        <name>[3Fe-4S] cluster</name>
        <dbReference type="ChEBI" id="CHEBI:21137"/>
    </cofactor>
</comment>
<dbReference type="Pfam" id="PF01645">
    <property type="entry name" value="Glu_synthase"/>
    <property type="match status" value="1"/>
</dbReference>
<dbReference type="InterPro" id="IPR017932">
    <property type="entry name" value="GATase_2_dom"/>
</dbReference>
<comment type="cofactor">
    <cofactor evidence="1">
        <name>FMN</name>
        <dbReference type="ChEBI" id="CHEBI:58210"/>
    </cofactor>
</comment>
<evidence type="ECO:0000256" key="10">
    <source>
        <dbReference type="ARBA" id="ARBA00022630"/>
    </source>
</evidence>
<comment type="function">
    <text evidence="24">Forms L-glutamate from L-glutamine and 2-oxoglutarate. Represents an alternative pathway to L-glutamate dehydrogenase for the biosynthesis of L-glutamate. Participates with glutamine synthetase in ammonia assimilation processes. The enzyme is specific for NADH, L-glutamine and 2-oxoglutarate.</text>
</comment>
<evidence type="ECO:0000256" key="25">
    <source>
        <dbReference type="ARBA" id="ARBA00068518"/>
    </source>
</evidence>
<dbReference type="GO" id="GO:0046872">
    <property type="term" value="F:metal ion binding"/>
    <property type="evidence" value="ECO:0007669"/>
    <property type="project" value="UniProtKB-KW"/>
</dbReference>
<evidence type="ECO:0000256" key="4">
    <source>
        <dbReference type="ARBA" id="ARBA00004802"/>
    </source>
</evidence>